<reference evidence="1" key="1">
    <citation type="submission" date="2016-10" db="EMBL/GenBank/DDBJ databases">
        <title>Sequence of Gallionella enrichment culture.</title>
        <authorList>
            <person name="Poehlein A."/>
            <person name="Muehling M."/>
            <person name="Daniel R."/>
        </authorList>
    </citation>
    <scope>NUCLEOTIDE SEQUENCE</scope>
</reference>
<evidence type="ECO:0000313" key="1">
    <source>
        <dbReference type="EMBL" id="OIQ93547.1"/>
    </source>
</evidence>
<gene>
    <name evidence="1" type="ORF">GALL_245070</name>
</gene>
<accession>A0A1J5RVN7</accession>
<proteinExistence type="predicted"/>
<dbReference type="EMBL" id="MLJW01000205">
    <property type="protein sequence ID" value="OIQ93547.1"/>
    <property type="molecule type" value="Genomic_DNA"/>
</dbReference>
<name>A0A1J5RVN7_9ZZZZ</name>
<organism evidence="1">
    <name type="scientific">mine drainage metagenome</name>
    <dbReference type="NCBI Taxonomy" id="410659"/>
    <lineage>
        <taxon>unclassified sequences</taxon>
        <taxon>metagenomes</taxon>
        <taxon>ecological metagenomes</taxon>
    </lineage>
</organism>
<dbReference type="AlphaFoldDB" id="A0A1J5RVN7"/>
<comment type="caution">
    <text evidence="1">The sequence shown here is derived from an EMBL/GenBank/DDBJ whole genome shotgun (WGS) entry which is preliminary data.</text>
</comment>
<sequence>MSPRAAYRLVLVGRILRLRGHRIACAPGEAYPLAVLRAVLALPADVREVLKAEIDFLESLGPLAAPSATIRERWVERLPSGEQGP</sequence>
<protein>
    <submittedName>
        <fullName evidence="1">Uncharacterized protein</fullName>
    </submittedName>
</protein>